<dbReference type="InterPro" id="IPR036259">
    <property type="entry name" value="MFS_trans_sf"/>
</dbReference>
<comment type="subcellular location">
    <subcellularLocation>
        <location evidence="1">Cell membrane</location>
        <topology evidence="1">Multi-pass membrane protein</topology>
    </subcellularLocation>
</comment>
<feature type="transmembrane region" description="Helical" evidence="7">
    <location>
        <begin position="362"/>
        <end position="381"/>
    </location>
</feature>
<feature type="transmembrane region" description="Helical" evidence="7">
    <location>
        <begin position="95"/>
        <end position="117"/>
    </location>
</feature>
<evidence type="ECO:0000256" key="3">
    <source>
        <dbReference type="ARBA" id="ARBA00022475"/>
    </source>
</evidence>
<keyword evidence="5 7" id="KW-1133">Transmembrane helix</keyword>
<dbReference type="Pfam" id="PF07690">
    <property type="entry name" value="MFS_1"/>
    <property type="match status" value="1"/>
</dbReference>
<evidence type="ECO:0000256" key="6">
    <source>
        <dbReference type="ARBA" id="ARBA00023136"/>
    </source>
</evidence>
<dbReference type="Proteomes" id="UP000037146">
    <property type="component" value="Unassembled WGS sequence"/>
</dbReference>
<dbReference type="CDD" id="cd17329">
    <property type="entry name" value="MFS_MdtH_MDR_like"/>
    <property type="match status" value="1"/>
</dbReference>
<dbReference type="OrthoDB" id="3268460at2"/>
<dbReference type="PROSITE" id="PS50850">
    <property type="entry name" value="MFS"/>
    <property type="match status" value="1"/>
</dbReference>
<dbReference type="STRING" id="1679170.AC625_19950"/>
<accession>A0A0K9GY62</accession>
<feature type="transmembrane region" description="Helical" evidence="7">
    <location>
        <begin position="331"/>
        <end position="350"/>
    </location>
</feature>
<keyword evidence="6 7" id="KW-0472">Membrane</keyword>
<name>A0A0K9GY62_9BACI</name>
<dbReference type="InterPro" id="IPR011701">
    <property type="entry name" value="MFS"/>
</dbReference>
<dbReference type="PATRIC" id="fig|1679170.3.peg.4530"/>
<feature type="transmembrane region" description="Helical" evidence="7">
    <location>
        <begin position="244"/>
        <end position="264"/>
    </location>
</feature>
<dbReference type="PANTHER" id="PTHR23517">
    <property type="entry name" value="RESISTANCE PROTEIN MDTM, PUTATIVE-RELATED-RELATED"/>
    <property type="match status" value="1"/>
</dbReference>
<dbReference type="PANTHER" id="PTHR23517:SF10">
    <property type="entry name" value="MAJOR FACILITATOR SUPERFAMILY (MFS) PROFILE DOMAIN-CONTAINING PROTEIN"/>
    <property type="match status" value="1"/>
</dbReference>
<keyword evidence="3" id="KW-1003">Cell membrane</keyword>
<evidence type="ECO:0000313" key="9">
    <source>
        <dbReference type="EMBL" id="KMY51536.1"/>
    </source>
</evidence>
<feature type="transmembrane region" description="Helical" evidence="7">
    <location>
        <begin position="129"/>
        <end position="151"/>
    </location>
</feature>
<keyword evidence="10" id="KW-1185">Reference proteome</keyword>
<dbReference type="GO" id="GO:0022857">
    <property type="term" value="F:transmembrane transporter activity"/>
    <property type="evidence" value="ECO:0007669"/>
    <property type="project" value="InterPro"/>
</dbReference>
<protein>
    <submittedName>
        <fullName evidence="9">Multidrug MFS transporter</fullName>
    </submittedName>
</protein>
<feature type="transmembrane region" description="Helical" evidence="7">
    <location>
        <begin position="157"/>
        <end position="177"/>
    </location>
</feature>
<feature type="transmembrane region" description="Helical" evidence="7">
    <location>
        <begin position="70"/>
        <end position="89"/>
    </location>
</feature>
<proteinExistence type="predicted"/>
<keyword evidence="2" id="KW-0813">Transport</keyword>
<evidence type="ECO:0000256" key="2">
    <source>
        <dbReference type="ARBA" id="ARBA00022448"/>
    </source>
</evidence>
<gene>
    <name evidence="9" type="ORF">AC625_19950</name>
</gene>
<dbReference type="EMBL" id="LFZW01000001">
    <property type="protein sequence ID" value="KMY51536.1"/>
    <property type="molecule type" value="Genomic_DNA"/>
</dbReference>
<evidence type="ECO:0000259" key="8">
    <source>
        <dbReference type="PROSITE" id="PS50850"/>
    </source>
</evidence>
<feature type="transmembrane region" description="Helical" evidence="7">
    <location>
        <begin position="271"/>
        <end position="289"/>
    </location>
</feature>
<evidence type="ECO:0000256" key="5">
    <source>
        <dbReference type="ARBA" id="ARBA00022989"/>
    </source>
</evidence>
<feature type="transmembrane region" description="Helical" evidence="7">
    <location>
        <begin position="204"/>
        <end position="224"/>
    </location>
</feature>
<dbReference type="RefSeq" id="WP_049682888.1">
    <property type="nucleotide sequence ID" value="NZ_LFZW01000001.1"/>
</dbReference>
<feature type="transmembrane region" description="Helical" evidence="7">
    <location>
        <begin position="295"/>
        <end position="319"/>
    </location>
</feature>
<feature type="domain" description="Major facilitator superfamily (MFS) profile" evidence="8">
    <location>
        <begin position="4"/>
        <end position="386"/>
    </location>
</feature>
<dbReference type="AlphaFoldDB" id="A0A0K9GY62"/>
<evidence type="ECO:0000256" key="1">
    <source>
        <dbReference type="ARBA" id="ARBA00004651"/>
    </source>
</evidence>
<feature type="transmembrane region" description="Helical" evidence="7">
    <location>
        <begin position="42"/>
        <end position="63"/>
    </location>
</feature>
<dbReference type="InterPro" id="IPR050171">
    <property type="entry name" value="MFS_Transporters"/>
</dbReference>
<evidence type="ECO:0000256" key="4">
    <source>
        <dbReference type="ARBA" id="ARBA00022692"/>
    </source>
</evidence>
<keyword evidence="4 7" id="KW-0812">Transmembrane</keyword>
<comment type="caution">
    <text evidence="9">The sequence shown here is derived from an EMBL/GenBank/DDBJ whole genome shotgun (WGS) entry which is preliminary data.</text>
</comment>
<dbReference type="GO" id="GO:0005886">
    <property type="term" value="C:plasma membrane"/>
    <property type="evidence" value="ECO:0007669"/>
    <property type="project" value="UniProtKB-SubCell"/>
</dbReference>
<evidence type="ECO:0000313" key="10">
    <source>
        <dbReference type="Proteomes" id="UP000037146"/>
    </source>
</evidence>
<dbReference type="InterPro" id="IPR020846">
    <property type="entry name" value="MFS_dom"/>
</dbReference>
<organism evidence="9 10">
    <name type="scientific">Peribacillus loiseleuriae</name>
    <dbReference type="NCBI Taxonomy" id="1679170"/>
    <lineage>
        <taxon>Bacteria</taxon>
        <taxon>Bacillati</taxon>
        <taxon>Bacillota</taxon>
        <taxon>Bacilli</taxon>
        <taxon>Bacillales</taxon>
        <taxon>Bacillaceae</taxon>
        <taxon>Peribacillus</taxon>
    </lineage>
</organism>
<sequence length="399" mass="42889">MPRALWVLIIGMTLNVTASSFLWPLNTIYLHDHLGKTLSMAGLILLANALASVVGNLCGGGLFDKIGGYRTAMAGVIITLLSSIGMAWNHEFLPYVIFLTISGFGTGIVFPAIFAMAGTVWKEGGRKSFNAVYVAQNFGVAVGSALGGVIASYSFEYVFIANTVMYVLFFLVAWIGFRGIQGDAASQTSILHEKQSKTTSNKMLIPLLVLCLGYFLCWIGYVQWQSTIAAYTQEIGISLKQYSLLWTVNGAFIVLAQPLLALVIKWFAKTLKVQLIVGMIIFILSFAVAARSSSFAGFMTAMVILTIGEMFVWPAVPAVAGEIATKGKVGLYQGIVNSTATGGRMIGPLLGGFLVDTKGMDMMFAVLTIFVVLGIGTVFVFDKMQKKVNEGKGAIVPLK</sequence>
<evidence type="ECO:0000256" key="7">
    <source>
        <dbReference type="SAM" id="Phobius"/>
    </source>
</evidence>
<reference evidence="10" key="1">
    <citation type="submission" date="2015-07" db="EMBL/GenBank/DDBJ databases">
        <title>Genome sequencing project for genomic taxonomy and phylogenomics of Bacillus-like bacteria.</title>
        <authorList>
            <person name="Liu B."/>
            <person name="Wang J."/>
            <person name="Zhu Y."/>
            <person name="Liu G."/>
            <person name="Chen Q."/>
            <person name="Chen Z."/>
            <person name="Lan J."/>
            <person name="Che J."/>
            <person name="Ge C."/>
            <person name="Shi H."/>
            <person name="Pan Z."/>
            <person name="Liu X."/>
        </authorList>
    </citation>
    <scope>NUCLEOTIDE SEQUENCE [LARGE SCALE GENOMIC DNA]</scope>
    <source>
        <strain evidence="10">FJAT-27997</strain>
    </source>
</reference>
<dbReference type="SUPFAM" id="SSF103473">
    <property type="entry name" value="MFS general substrate transporter"/>
    <property type="match status" value="1"/>
</dbReference>
<dbReference type="Gene3D" id="1.20.1250.20">
    <property type="entry name" value="MFS general substrate transporter like domains"/>
    <property type="match status" value="2"/>
</dbReference>